<evidence type="ECO:0000256" key="7">
    <source>
        <dbReference type="ARBA" id="ARBA00022827"/>
    </source>
</evidence>
<dbReference type="AlphaFoldDB" id="A0A520M631"/>
<evidence type="ECO:0000256" key="11">
    <source>
        <dbReference type="PIRNR" id="PIRNR006268"/>
    </source>
</evidence>
<feature type="binding site" evidence="12">
    <location>
        <position position="283"/>
    </location>
    <ligand>
        <name>Mg(2+)</name>
        <dbReference type="ChEBI" id="CHEBI:18420"/>
    </ligand>
</feature>
<evidence type="ECO:0000256" key="3">
    <source>
        <dbReference type="ARBA" id="ARBA00016337"/>
    </source>
</evidence>
<dbReference type="PIRSF" id="PIRSF006268">
    <property type="entry name" value="ApbE"/>
    <property type="match status" value="1"/>
</dbReference>
<evidence type="ECO:0000256" key="6">
    <source>
        <dbReference type="ARBA" id="ARBA00022723"/>
    </source>
</evidence>
<reference evidence="14 15" key="1">
    <citation type="submission" date="2019-02" db="EMBL/GenBank/DDBJ databases">
        <title>Prokaryotic population dynamics and viral predation in marine succession experiment using metagenomics: the confinement effect.</title>
        <authorList>
            <person name="Haro-Moreno J.M."/>
            <person name="Rodriguez-Valera F."/>
            <person name="Lopez-Perez M."/>
        </authorList>
    </citation>
    <scope>NUCLEOTIDE SEQUENCE [LARGE SCALE GENOMIC DNA]</scope>
    <source>
        <strain evidence="14">MED-G167</strain>
    </source>
</reference>
<dbReference type="PANTHER" id="PTHR30040">
    <property type="entry name" value="THIAMINE BIOSYNTHESIS LIPOPROTEIN APBE"/>
    <property type="match status" value="1"/>
</dbReference>
<keyword evidence="6 11" id="KW-0479">Metal-binding</keyword>
<evidence type="ECO:0000256" key="2">
    <source>
        <dbReference type="ARBA" id="ARBA00011955"/>
    </source>
</evidence>
<keyword evidence="5 11" id="KW-0808">Transferase</keyword>
<dbReference type="EMBL" id="SHBM01000040">
    <property type="protein sequence ID" value="RZO16697.1"/>
    <property type="molecule type" value="Genomic_DNA"/>
</dbReference>
<dbReference type="Gene3D" id="3.10.520.10">
    <property type="entry name" value="ApbE-like domains"/>
    <property type="match status" value="1"/>
</dbReference>
<evidence type="ECO:0000256" key="8">
    <source>
        <dbReference type="ARBA" id="ARBA00022842"/>
    </source>
</evidence>
<comment type="similarity">
    <text evidence="1 11">Belongs to the ApbE family.</text>
</comment>
<comment type="cofactor">
    <cofactor evidence="12">
        <name>Mg(2+)</name>
        <dbReference type="ChEBI" id="CHEBI:18420"/>
    </cofactor>
    <cofactor evidence="12">
        <name>Mn(2+)</name>
        <dbReference type="ChEBI" id="CHEBI:29035"/>
    </cofactor>
    <text evidence="12">Magnesium. Can also use manganese.</text>
</comment>
<comment type="catalytic activity">
    <reaction evidence="10 11">
        <text>L-threonyl-[protein] + FAD = FMN-L-threonyl-[protein] + AMP + H(+)</text>
        <dbReference type="Rhea" id="RHEA:36847"/>
        <dbReference type="Rhea" id="RHEA-COMP:11060"/>
        <dbReference type="Rhea" id="RHEA-COMP:11061"/>
        <dbReference type="ChEBI" id="CHEBI:15378"/>
        <dbReference type="ChEBI" id="CHEBI:30013"/>
        <dbReference type="ChEBI" id="CHEBI:57692"/>
        <dbReference type="ChEBI" id="CHEBI:74257"/>
        <dbReference type="ChEBI" id="CHEBI:456215"/>
        <dbReference type="EC" id="2.7.1.180"/>
    </reaction>
</comment>
<feature type="binding site" evidence="12">
    <location>
        <position position="166"/>
    </location>
    <ligand>
        <name>Mg(2+)</name>
        <dbReference type="ChEBI" id="CHEBI:18420"/>
    </ligand>
</feature>
<gene>
    <name evidence="14" type="ORF">EVB00_02740</name>
</gene>
<dbReference type="InterPro" id="IPR024932">
    <property type="entry name" value="ApbE"/>
</dbReference>
<comment type="caution">
    <text evidence="14">The sequence shown here is derived from an EMBL/GenBank/DDBJ whole genome shotgun (WGS) entry which is preliminary data.</text>
</comment>
<evidence type="ECO:0000256" key="10">
    <source>
        <dbReference type="ARBA" id="ARBA00048540"/>
    </source>
</evidence>
<keyword evidence="13" id="KW-0812">Transmembrane</keyword>
<feature type="transmembrane region" description="Helical" evidence="13">
    <location>
        <begin position="6"/>
        <end position="24"/>
    </location>
</feature>
<dbReference type="PANTHER" id="PTHR30040:SF2">
    <property type="entry name" value="FAD:PROTEIN FMN TRANSFERASE"/>
    <property type="match status" value="1"/>
</dbReference>
<dbReference type="Proteomes" id="UP000318359">
    <property type="component" value="Unassembled WGS sequence"/>
</dbReference>
<keyword evidence="13" id="KW-0472">Membrane</keyword>
<evidence type="ECO:0000256" key="12">
    <source>
        <dbReference type="PIRSR" id="PIRSR006268-2"/>
    </source>
</evidence>
<keyword evidence="7 11" id="KW-0274">FAD</keyword>
<evidence type="ECO:0000256" key="1">
    <source>
        <dbReference type="ARBA" id="ARBA00008282"/>
    </source>
</evidence>
<keyword evidence="13" id="KW-1133">Transmembrane helix</keyword>
<organism evidence="14 15">
    <name type="scientific">SAR86 cluster bacterium</name>
    <dbReference type="NCBI Taxonomy" id="2030880"/>
    <lineage>
        <taxon>Bacteria</taxon>
        <taxon>Pseudomonadati</taxon>
        <taxon>Pseudomonadota</taxon>
        <taxon>Gammaproteobacteria</taxon>
        <taxon>SAR86 cluster</taxon>
    </lineage>
</organism>
<dbReference type="InterPro" id="IPR003374">
    <property type="entry name" value="ApbE-like_sf"/>
</dbReference>
<dbReference type="EC" id="2.7.1.180" evidence="2 11"/>
<evidence type="ECO:0000256" key="9">
    <source>
        <dbReference type="ARBA" id="ARBA00031306"/>
    </source>
</evidence>
<accession>A0A520M631</accession>
<protein>
    <recommendedName>
        <fullName evidence="3 11">FAD:protein FMN transferase</fullName>
        <ecNumber evidence="2 11">2.7.1.180</ecNumber>
    </recommendedName>
    <alternativeName>
        <fullName evidence="9 11">Flavin transferase</fullName>
    </alternativeName>
</protein>
<proteinExistence type="inferred from homology"/>
<evidence type="ECO:0000313" key="15">
    <source>
        <dbReference type="Proteomes" id="UP000318359"/>
    </source>
</evidence>
<evidence type="ECO:0000313" key="14">
    <source>
        <dbReference type="EMBL" id="RZO16697.1"/>
    </source>
</evidence>
<sequence length="331" mass="37213">MFKRQFISKIFAFLVGLGCIYIAYEYNSKSNTILNGSIYGTYWTLNSTEYVSDKHSTNIKNILNRIDYIASNYKEDSEVAIVNNAPLNTFINISEELHYLIELSTELNTLTNGAYDITLGKISAKNGFSPNFGKDLIIKNDVNNKKYDINSFNLIKYQNFWFDLSSLAKGYAVQEIHNYLQENNFKNYLIDIGGEIIANGLNQGNPWIIGIQDPQLSSNNIILSISNKNLPFLSIATSGEYRNFKYVDGILLTHTINPSTNKSIKNKLKSVSVVSTVSADIADAYATALNVMGLSNAMDFADKNEIAALFIVDRDGSEKIIKSKKWYDLKL</sequence>
<dbReference type="GO" id="GO:0046872">
    <property type="term" value="F:metal ion binding"/>
    <property type="evidence" value="ECO:0007669"/>
    <property type="project" value="UniProtKB-UniRule"/>
</dbReference>
<dbReference type="SUPFAM" id="SSF143631">
    <property type="entry name" value="ApbE-like"/>
    <property type="match status" value="1"/>
</dbReference>
<feature type="binding site" evidence="12">
    <location>
        <position position="287"/>
    </location>
    <ligand>
        <name>Mg(2+)</name>
        <dbReference type="ChEBI" id="CHEBI:18420"/>
    </ligand>
</feature>
<evidence type="ECO:0000256" key="5">
    <source>
        <dbReference type="ARBA" id="ARBA00022679"/>
    </source>
</evidence>
<evidence type="ECO:0000256" key="13">
    <source>
        <dbReference type="SAM" id="Phobius"/>
    </source>
</evidence>
<keyword evidence="4 11" id="KW-0285">Flavoprotein</keyword>
<dbReference type="GO" id="GO:0016740">
    <property type="term" value="F:transferase activity"/>
    <property type="evidence" value="ECO:0007669"/>
    <property type="project" value="UniProtKB-UniRule"/>
</dbReference>
<dbReference type="Pfam" id="PF02424">
    <property type="entry name" value="ApbE"/>
    <property type="match status" value="1"/>
</dbReference>
<name>A0A520M631_9GAMM</name>
<evidence type="ECO:0000256" key="4">
    <source>
        <dbReference type="ARBA" id="ARBA00022630"/>
    </source>
</evidence>
<keyword evidence="8 11" id="KW-0460">Magnesium</keyword>